<dbReference type="AlphaFoldDB" id="A0A645GNA4"/>
<evidence type="ECO:0000313" key="1">
    <source>
        <dbReference type="EMBL" id="MPN28398.1"/>
    </source>
</evidence>
<dbReference type="EMBL" id="VSSQ01078681">
    <property type="protein sequence ID" value="MPN28398.1"/>
    <property type="molecule type" value="Genomic_DNA"/>
</dbReference>
<proteinExistence type="predicted"/>
<protein>
    <submittedName>
        <fullName evidence="1">Uncharacterized protein</fullName>
    </submittedName>
</protein>
<gene>
    <name evidence="1" type="ORF">SDC9_175839</name>
</gene>
<reference evidence="1" key="1">
    <citation type="submission" date="2019-08" db="EMBL/GenBank/DDBJ databases">
        <authorList>
            <person name="Kucharzyk K."/>
            <person name="Murdoch R.W."/>
            <person name="Higgins S."/>
            <person name="Loffler F."/>
        </authorList>
    </citation>
    <scope>NUCLEOTIDE SEQUENCE</scope>
</reference>
<comment type="caution">
    <text evidence="1">The sequence shown here is derived from an EMBL/GenBank/DDBJ whole genome shotgun (WGS) entry which is preliminary data.</text>
</comment>
<organism evidence="1">
    <name type="scientific">bioreactor metagenome</name>
    <dbReference type="NCBI Taxonomy" id="1076179"/>
    <lineage>
        <taxon>unclassified sequences</taxon>
        <taxon>metagenomes</taxon>
        <taxon>ecological metagenomes</taxon>
    </lineage>
</organism>
<accession>A0A645GNA4</accession>
<sequence length="128" mass="15216">MRVVRRYEIVEHTRRAGGQYSIGANVVLERIRYTRKVVYRLAGSKFFVGFLGKLERELFGCCYIALNARFDRFHAFEHRFGDLNGRDLFFSEHIAQRVRGQFIKRHHLPPSLDNLRHYETRAVNFGRI</sequence>
<name>A0A645GNA4_9ZZZZ</name>